<reference evidence="13" key="3">
    <citation type="submission" date="2015-06" db="UniProtKB">
        <authorList>
            <consortium name="EnsemblMetazoa"/>
        </authorList>
    </citation>
    <scope>IDENTIFICATION</scope>
</reference>
<dbReference type="Pfam" id="PF00001">
    <property type="entry name" value="7tm_1"/>
    <property type="match status" value="1"/>
</dbReference>
<dbReference type="OrthoDB" id="10071887at2759"/>
<name>R7TQ76_CAPTE</name>
<feature type="region of interest" description="Disordered" evidence="9">
    <location>
        <begin position="226"/>
        <end position="250"/>
    </location>
</feature>
<dbReference type="EMBL" id="KB309672">
    <property type="protein sequence ID" value="ELT93666.1"/>
    <property type="molecule type" value="Genomic_DNA"/>
</dbReference>
<evidence type="ECO:0000256" key="3">
    <source>
        <dbReference type="ARBA" id="ARBA00022692"/>
    </source>
</evidence>
<keyword evidence="7" id="KW-0675">Receptor</keyword>
<organism evidence="12">
    <name type="scientific">Capitella teleta</name>
    <name type="common">Polychaete worm</name>
    <dbReference type="NCBI Taxonomy" id="283909"/>
    <lineage>
        <taxon>Eukaryota</taxon>
        <taxon>Metazoa</taxon>
        <taxon>Spiralia</taxon>
        <taxon>Lophotrochozoa</taxon>
        <taxon>Annelida</taxon>
        <taxon>Polychaeta</taxon>
        <taxon>Sedentaria</taxon>
        <taxon>Scolecida</taxon>
        <taxon>Capitellidae</taxon>
        <taxon>Capitella</taxon>
    </lineage>
</organism>
<keyword evidence="8" id="KW-0807">Transducer</keyword>
<keyword evidence="6 10" id="KW-0472">Membrane</keyword>
<dbReference type="AlphaFoldDB" id="R7TQ76"/>
<gene>
    <name evidence="12" type="ORF">CAPTEDRAFT_122114</name>
</gene>
<evidence type="ECO:0000313" key="14">
    <source>
        <dbReference type="Proteomes" id="UP000014760"/>
    </source>
</evidence>
<keyword evidence="5" id="KW-0297">G-protein coupled receptor</keyword>
<evidence type="ECO:0000256" key="7">
    <source>
        <dbReference type="ARBA" id="ARBA00023170"/>
    </source>
</evidence>
<dbReference type="Proteomes" id="UP000014760">
    <property type="component" value="Unassembled WGS sequence"/>
</dbReference>
<dbReference type="EMBL" id="AMQN01012671">
    <property type="status" value="NOT_ANNOTATED_CDS"/>
    <property type="molecule type" value="Genomic_DNA"/>
</dbReference>
<dbReference type="GO" id="GO:0004930">
    <property type="term" value="F:G protein-coupled receptor activity"/>
    <property type="evidence" value="ECO:0007669"/>
    <property type="project" value="UniProtKB-KW"/>
</dbReference>
<evidence type="ECO:0000313" key="12">
    <source>
        <dbReference type="EMBL" id="ELT93666.1"/>
    </source>
</evidence>
<dbReference type="HOGENOM" id="CLU_009579_11_2_1"/>
<evidence type="ECO:0000256" key="1">
    <source>
        <dbReference type="ARBA" id="ARBA00004651"/>
    </source>
</evidence>
<dbReference type="PRINTS" id="PR00237">
    <property type="entry name" value="GPCRRHODOPSN"/>
</dbReference>
<feature type="transmembrane region" description="Helical" evidence="10">
    <location>
        <begin position="66"/>
        <end position="85"/>
    </location>
</feature>
<keyword evidence="14" id="KW-1185">Reference proteome</keyword>
<evidence type="ECO:0000313" key="13">
    <source>
        <dbReference type="EnsemblMetazoa" id="CapteP122114"/>
    </source>
</evidence>
<reference evidence="12 14" key="2">
    <citation type="journal article" date="2013" name="Nature">
        <title>Insights into bilaterian evolution from three spiralian genomes.</title>
        <authorList>
            <person name="Simakov O."/>
            <person name="Marletaz F."/>
            <person name="Cho S.J."/>
            <person name="Edsinger-Gonzales E."/>
            <person name="Havlak P."/>
            <person name="Hellsten U."/>
            <person name="Kuo D.H."/>
            <person name="Larsson T."/>
            <person name="Lv J."/>
            <person name="Arendt D."/>
            <person name="Savage R."/>
            <person name="Osoegawa K."/>
            <person name="de Jong P."/>
            <person name="Grimwood J."/>
            <person name="Chapman J.A."/>
            <person name="Shapiro H."/>
            <person name="Aerts A."/>
            <person name="Otillar R.P."/>
            <person name="Terry A.Y."/>
            <person name="Boore J.L."/>
            <person name="Grigoriev I.V."/>
            <person name="Lindberg D.R."/>
            <person name="Seaver E.C."/>
            <person name="Weisblat D.A."/>
            <person name="Putnam N.H."/>
            <person name="Rokhsar D.S."/>
        </authorList>
    </citation>
    <scope>NUCLEOTIDE SEQUENCE</scope>
    <source>
        <strain evidence="12 14">I ESC-2004</strain>
    </source>
</reference>
<feature type="domain" description="G-protein coupled receptors family 1 profile" evidence="11">
    <location>
        <begin position="46"/>
        <end position="315"/>
    </location>
</feature>
<dbReference type="InterPro" id="IPR000276">
    <property type="entry name" value="GPCR_Rhodpsn"/>
</dbReference>
<dbReference type="PROSITE" id="PS50262">
    <property type="entry name" value="G_PROTEIN_RECEP_F1_2"/>
    <property type="match status" value="1"/>
</dbReference>
<comment type="subcellular location">
    <subcellularLocation>
        <location evidence="1">Cell membrane</location>
        <topology evidence="1">Multi-pass membrane protein</topology>
    </subcellularLocation>
</comment>
<dbReference type="PANTHER" id="PTHR24248">
    <property type="entry name" value="ADRENERGIC RECEPTOR-RELATED G-PROTEIN COUPLED RECEPTOR"/>
    <property type="match status" value="1"/>
</dbReference>
<feature type="transmembrane region" description="Helical" evidence="10">
    <location>
        <begin position="29"/>
        <end position="54"/>
    </location>
</feature>
<dbReference type="CDD" id="cd14967">
    <property type="entry name" value="7tmA_amine_R-like"/>
    <property type="match status" value="1"/>
</dbReference>
<dbReference type="SMART" id="SM01381">
    <property type="entry name" value="7TM_GPCR_Srsx"/>
    <property type="match status" value="1"/>
</dbReference>
<evidence type="ECO:0000256" key="2">
    <source>
        <dbReference type="ARBA" id="ARBA00022475"/>
    </source>
</evidence>
<feature type="compositionally biased region" description="Polar residues" evidence="9">
    <location>
        <begin position="226"/>
        <end position="247"/>
    </location>
</feature>
<evidence type="ECO:0000256" key="10">
    <source>
        <dbReference type="SAM" id="Phobius"/>
    </source>
</evidence>
<feature type="transmembrane region" description="Helical" evidence="10">
    <location>
        <begin position="149"/>
        <end position="168"/>
    </location>
</feature>
<keyword evidence="4 10" id="KW-1133">Transmembrane helix</keyword>
<feature type="transmembrane region" description="Helical" evidence="10">
    <location>
        <begin position="105"/>
        <end position="128"/>
    </location>
</feature>
<reference evidence="14" key="1">
    <citation type="submission" date="2012-12" db="EMBL/GenBank/DDBJ databases">
        <authorList>
            <person name="Hellsten U."/>
            <person name="Grimwood J."/>
            <person name="Chapman J.A."/>
            <person name="Shapiro H."/>
            <person name="Aerts A."/>
            <person name="Otillar R.P."/>
            <person name="Terry A.Y."/>
            <person name="Boore J.L."/>
            <person name="Simakov O."/>
            <person name="Marletaz F."/>
            <person name="Cho S.-J."/>
            <person name="Edsinger-Gonzales E."/>
            <person name="Havlak P."/>
            <person name="Kuo D.-H."/>
            <person name="Larsson T."/>
            <person name="Lv J."/>
            <person name="Arendt D."/>
            <person name="Savage R."/>
            <person name="Osoegawa K."/>
            <person name="de Jong P."/>
            <person name="Lindberg D.R."/>
            <person name="Seaver E.C."/>
            <person name="Weisblat D.A."/>
            <person name="Putnam N.H."/>
            <person name="Grigoriev I.V."/>
            <person name="Rokhsar D.S."/>
        </authorList>
    </citation>
    <scope>NUCLEOTIDE SEQUENCE</scope>
    <source>
        <strain evidence="14">I ESC-2004</strain>
    </source>
</reference>
<sequence>MDAQSTILPDCITHNVIAITQQPEQQPKYAFLVTLLWLTGIIAIIGNCLVIIAFISDHRKLLRVNFNIYILNLAITDVSVASTSLPFFAMELYNGSWVYDKFTCAFWILVDWGMTFASIFFLVAISIDRYWAACWPNNYRKLNTSNRKTCIIVGIVCCVLVIWIPPFVQDRLEWGSVDSECMYSPEHHRLFSVLMMVFGYHLPSLIMAFCYFKVLSVMRKKLQESTSRPSTTTGASTSTEPCSNINTNKHRAKKAQEKRIFVSLSYILFTYLVTWSPFHFVFDISMINAELVSFQVYAYAYWMAYVNSMLNPILYAAGNTDIRNAIRDIVLLRRFRKAASP</sequence>
<evidence type="ECO:0000259" key="11">
    <source>
        <dbReference type="PROSITE" id="PS50262"/>
    </source>
</evidence>
<feature type="transmembrane region" description="Helical" evidence="10">
    <location>
        <begin position="298"/>
        <end position="317"/>
    </location>
</feature>
<proteinExistence type="predicted"/>
<evidence type="ECO:0000256" key="4">
    <source>
        <dbReference type="ARBA" id="ARBA00022989"/>
    </source>
</evidence>
<dbReference type="Gene3D" id="1.20.1070.10">
    <property type="entry name" value="Rhodopsin 7-helix transmembrane proteins"/>
    <property type="match status" value="1"/>
</dbReference>
<keyword evidence="3 10" id="KW-0812">Transmembrane</keyword>
<protein>
    <recommendedName>
        <fullName evidence="11">G-protein coupled receptors family 1 profile domain-containing protein</fullName>
    </recommendedName>
</protein>
<accession>R7TQ76</accession>
<dbReference type="GO" id="GO:0005886">
    <property type="term" value="C:plasma membrane"/>
    <property type="evidence" value="ECO:0007669"/>
    <property type="project" value="UniProtKB-SubCell"/>
</dbReference>
<evidence type="ECO:0000256" key="9">
    <source>
        <dbReference type="SAM" id="MobiDB-lite"/>
    </source>
</evidence>
<keyword evidence="2" id="KW-1003">Cell membrane</keyword>
<dbReference type="SUPFAM" id="SSF81321">
    <property type="entry name" value="Family A G protein-coupled receptor-like"/>
    <property type="match status" value="1"/>
</dbReference>
<feature type="transmembrane region" description="Helical" evidence="10">
    <location>
        <begin position="260"/>
        <end position="278"/>
    </location>
</feature>
<dbReference type="STRING" id="283909.R7TQ76"/>
<feature type="transmembrane region" description="Helical" evidence="10">
    <location>
        <begin position="188"/>
        <end position="212"/>
    </location>
</feature>
<dbReference type="EnsemblMetazoa" id="CapteT122114">
    <property type="protein sequence ID" value="CapteP122114"/>
    <property type="gene ID" value="CapteG122114"/>
</dbReference>
<dbReference type="OMA" id="DMSFAKG"/>
<evidence type="ECO:0000256" key="8">
    <source>
        <dbReference type="ARBA" id="ARBA00023224"/>
    </source>
</evidence>
<dbReference type="InterPro" id="IPR017452">
    <property type="entry name" value="GPCR_Rhodpsn_7TM"/>
</dbReference>
<evidence type="ECO:0000256" key="5">
    <source>
        <dbReference type="ARBA" id="ARBA00023040"/>
    </source>
</evidence>
<evidence type="ECO:0000256" key="6">
    <source>
        <dbReference type="ARBA" id="ARBA00023136"/>
    </source>
</evidence>